<dbReference type="SUPFAM" id="SSF53474">
    <property type="entry name" value="alpha/beta-Hydrolases"/>
    <property type="match status" value="1"/>
</dbReference>
<comment type="caution">
    <text evidence="5">The sequence shown here is derived from an EMBL/GenBank/DDBJ whole genome shotgun (WGS) entry which is preliminary data.</text>
</comment>
<dbReference type="InterPro" id="IPR019819">
    <property type="entry name" value="Carboxylesterase_B_CS"/>
</dbReference>
<dbReference type="PANTHER" id="PTHR43918">
    <property type="entry name" value="ACETYLCHOLINESTERASE"/>
    <property type="match status" value="1"/>
</dbReference>
<dbReference type="GeneID" id="51112923"/>
<evidence type="ECO:0000256" key="2">
    <source>
        <dbReference type="ARBA" id="ARBA00022801"/>
    </source>
</evidence>
<dbReference type="InterPro" id="IPR029058">
    <property type="entry name" value="AB_hydrolase_fold"/>
</dbReference>
<name>A0A561XFH9_ACIDE</name>
<keyword evidence="2 3" id="KW-0378">Hydrolase</keyword>
<feature type="signal peptide" evidence="3">
    <location>
        <begin position="1"/>
        <end position="24"/>
    </location>
</feature>
<dbReference type="Proteomes" id="UP000321485">
    <property type="component" value="Unassembled WGS sequence"/>
</dbReference>
<dbReference type="Gene3D" id="3.40.50.1820">
    <property type="entry name" value="alpha/beta hydrolase"/>
    <property type="match status" value="1"/>
</dbReference>
<protein>
    <recommendedName>
        <fullName evidence="3">Carboxylic ester hydrolase</fullName>
        <ecNumber evidence="3">3.1.1.-</ecNumber>
    </recommendedName>
</protein>
<comment type="similarity">
    <text evidence="1 3">Belongs to the type-B carboxylesterase/lipase family.</text>
</comment>
<reference evidence="5 6" key="1">
    <citation type="journal article" date="2015" name="Stand. Genomic Sci.">
        <title>Genomic Encyclopedia of Bacterial and Archaeal Type Strains, Phase III: the genomes of soil and plant-associated and newly described type strains.</title>
        <authorList>
            <person name="Whitman W.B."/>
            <person name="Woyke T."/>
            <person name="Klenk H.P."/>
            <person name="Zhou Y."/>
            <person name="Lilburn T.G."/>
            <person name="Beck B.J."/>
            <person name="De Vos P."/>
            <person name="Vandamme P."/>
            <person name="Eisen J.A."/>
            <person name="Garrity G."/>
            <person name="Hugenholtz P."/>
            <person name="Kyrpides N.C."/>
        </authorList>
    </citation>
    <scope>NUCLEOTIDE SEQUENCE [LARGE SCALE GENOMIC DNA]</scope>
    <source>
        <strain evidence="5 6">DSM 64</strain>
    </source>
</reference>
<evidence type="ECO:0000313" key="5">
    <source>
        <dbReference type="EMBL" id="TWG34863.1"/>
    </source>
</evidence>
<dbReference type="PROSITE" id="PS51257">
    <property type="entry name" value="PROKAR_LIPOPROTEIN"/>
    <property type="match status" value="1"/>
</dbReference>
<evidence type="ECO:0000259" key="4">
    <source>
        <dbReference type="Pfam" id="PF00135"/>
    </source>
</evidence>
<dbReference type="EMBL" id="VJWE01000016">
    <property type="protein sequence ID" value="TWG34863.1"/>
    <property type="molecule type" value="Genomic_DNA"/>
</dbReference>
<keyword evidence="3" id="KW-0732">Signal</keyword>
<dbReference type="PROSITE" id="PS00122">
    <property type="entry name" value="CARBOXYLESTERASE_B_1"/>
    <property type="match status" value="1"/>
</dbReference>
<gene>
    <name evidence="5" type="ORF">ATF69_3880</name>
</gene>
<feature type="domain" description="Carboxylesterase type B" evidence="4">
    <location>
        <begin position="34"/>
        <end position="559"/>
    </location>
</feature>
<feature type="chain" id="PRO_5022263566" description="Carboxylic ester hydrolase" evidence="3">
    <location>
        <begin position="25"/>
        <end position="577"/>
    </location>
</feature>
<dbReference type="InterPro" id="IPR002018">
    <property type="entry name" value="CarbesteraseB"/>
</dbReference>
<evidence type="ECO:0000256" key="3">
    <source>
        <dbReference type="RuleBase" id="RU361235"/>
    </source>
</evidence>
<evidence type="ECO:0000256" key="1">
    <source>
        <dbReference type="ARBA" id="ARBA00005964"/>
    </source>
</evidence>
<dbReference type="GO" id="GO:0052689">
    <property type="term" value="F:carboxylic ester hydrolase activity"/>
    <property type="evidence" value="ECO:0007669"/>
    <property type="project" value="TreeGrafter"/>
</dbReference>
<sequence length="577" mass="60592">MAYFAKSLRWGAACLAAVMTTACGGSGGTPPELRETRYGMVRGTDDSATSGTYAWKGVPYAQPPVGALRWQPPAAPAAWTGERSATRFGSACLQMGRIYGPGANNRFDDTIGQTLNTPLGSEDCLTLNIWRPATAQDNLPVLVFIHGGSAISGYTADPVYDGAALAKSANAIVVTANYRLDVLGYLQLPALHAGNNGNGSSAGGSTYTGNYALLDVVQALRFVQGNIARFGGNAGNVTLMGQSAGAINALALLTAPQATGLFHKLVPISGGISLASNLPAGSIPTLNPVSRYATQASQLLAHLAVADGLAPGLPEAQTLVASWPPAQVASYLRGKDARVVLQTVLAKGLTGSGPIPDGVVVPADPITEISAGRYQKVPVLSGYTAEEGKLFAPFLVLLGGKPGMKIGDAERFAMMQRFDPDVPTTLTAADILDASYLPVTAPGTGYNARTQLLGNVFIGASRDNLLNALRSQQSNVWNYQFNWAQQPAPWHDVYGAAHAFDLPFVFGNFGPSVFAKATNSTANQPGRLALSRAMMDSLRAFVHTGDPNNATLGQTWQPWPRKFIFDADQKAVRLSVQ</sequence>
<dbReference type="PANTHER" id="PTHR43918:SF4">
    <property type="entry name" value="CARBOXYLIC ESTER HYDROLASE"/>
    <property type="match status" value="1"/>
</dbReference>
<dbReference type="EC" id="3.1.1.-" evidence="3"/>
<dbReference type="Pfam" id="PF00135">
    <property type="entry name" value="COesterase"/>
    <property type="match status" value="1"/>
</dbReference>
<dbReference type="InterPro" id="IPR050654">
    <property type="entry name" value="AChE-related_enzymes"/>
</dbReference>
<organism evidence="5 6">
    <name type="scientific">Acidovorax delafieldii</name>
    <name type="common">Pseudomonas delafieldii</name>
    <dbReference type="NCBI Taxonomy" id="47920"/>
    <lineage>
        <taxon>Bacteria</taxon>
        <taxon>Pseudomonadati</taxon>
        <taxon>Pseudomonadota</taxon>
        <taxon>Betaproteobacteria</taxon>
        <taxon>Burkholderiales</taxon>
        <taxon>Comamonadaceae</taxon>
        <taxon>Acidovorax</taxon>
    </lineage>
</organism>
<dbReference type="RefSeq" id="WP_146871967.1">
    <property type="nucleotide sequence ID" value="NZ_VJWE01000016.1"/>
</dbReference>
<proteinExistence type="inferred from homology"/>
<accession>A0A561XFH9</accession>
<dbReference type="AlphaFoldDB" id="A0A561XFH9"/>
<evidence type="ECO:0000313" key="6">
    <source>
        <dbReference type="Proteomes" id="UP000321485"/>
    </source>
</evidence>
<dbReference type="PROSITE" id="PS00941">
    <property type="entry name" value="CARBOXYLESTERASE_B_2"/>
    <property type="match status" value="1"/>
</dbReference>
<dbReference type="InterPro" id="IPR019826">
    <property type="entry name" value="Carboxylesterase_B_AS"/>
</dbReference>